<feature type="region of interest" description="Disordered" evidence="1">
    <location>
        <begin position="73"/>
        <end position="108"/>
    </location>
</feature>
<protein>
    <recommendedName>
        <fullName evidence="5">Collagen triple helix repeat-containing protein</fullName>
    </recommendedName>
</protein>
<dbReference type="RefSeq" id="WP_143082641.1">
    <property type="nucleotide sequence ID" value="NZ_FOHX01000027.1"/>
</dbReference>
<accession>A0A1I0LTT2</accession>
<dbReference type="STRING" id="568860.SAMN05421811_127108"/>
<evidence type="ECO:0000313" key="3">
    <source>
        <dbReference type="EMBL" id="SEU46657.1"/>
    </source>
</evidence>
<evidence type="ECO:0000256" key="2">
    <source>
        <dbReference type="SAM" id="SignalP"/>
    </source>
</evidence>
<organism evidence="3 4">
    <name type="scientific">Nonomuraea wenchangensis</name>
    <dbReference type="NCBI Taxonomy" id="568860"/>
    <lineage>
        <taxon>Bacteria</taxon>
        <taxon>Bacillati</taxon>
        <taxon>Actinomycetota</taxon>
        <taxon>Actinomycetes</taxon>
        <taxon>Streptosporangiales</taxon>
        <taxon>Streptosporangiaceae</taxon>
        <taxon>Nonomuraea</taxon>
    </lineage>
</organism>
<evidence type="ECO:0000313" key="4">
    <source>
        <dbReference type="Proteomes" id="UP000199361"/>
    </source>
</evidence>
<dbReference type="Proteomes" id="UP000199361">
    <property type="component" value="Unassembled WGS sequence"/>
</dbReference>
<sequence length="136" mass="13686">MLRFLSTVLAALAAVLLAAGLGGTIATATTTAAAPKTLGFCAKQAGGAVRMLEPKNTAKSQFGACKKGETRVQLPTTTAKGPKGDTGPAGPKGETGKDGKDGRGLDGAPFKMTFTGNGPWSCSWKADTETLACITP</sequence>
<feature type="compositionally biased region" description="Basic and acidic residues" evidence="1">
    <location>
        <begin position="94"/>
        <end position="104"/>
    </location>
</feature>
<dbReference type="EMBL" id="FOHX01000027">
    <property type="protein sequence ID" value="SEU46657.1"/>
    <property type="molecule type" value="Genomic_DNA"/>
</dbReference>
<proteinExistence type="predicted"/>
<gene>
    <name evidence="3" type="ORF">SAMN05421811_127108</name>
</gene>
<evidence type="ECO:0000256" key="1">
    <source>
        <dbReference type="SAM" id="MobiDB-lite"/>
    </source>
</evidence>
<evidence type="ECO:0008006" key="5">
    <source>
        <dbReference type="Google" id="ProtNLM"/>
    </source>
</evidence>
<dbReference type="AlphaFoldDB" id="A0A1I0LTT2"/>
<keyword evidence="2" id="KW-0732">Signal</keyword>
<feature type="chain" id="PRO_5011480797" description="Collagen triple helix repeat-containing protein" evidence="2">
    <location>
        <begin position="29"/>
        <end position="136"/>
    </location>
</feature>
<name>A0A1I0LTT2_9ACTN</name>
<dbReference type="OrthoDB" id="1247310at2"/>
<reference evidence="3 4" key="1">
    <citation type="submission" date="2016-10" db="EMBL/GenBank/DDBJ databases">
        <authorList>
            <person name="de Groot N.N."/>
        </authorList>
    </citation>
    <scope>NUCLEOTIDE SEQUENCE [LARGE SCALE GENOMIC DNA]</scope>
    <source>
        <strain evidence="3 4">CGMCC 4.5598</strain>
    </source>
</reference>
<feature type="signal peptide" evidence="2">
    <location>
        <begin position="1"/>
        <end position="28"/>
    </location>
</feature>
<keyword evidence="4" id="KW-1185">Reference proteome</keyword>